<comment type="caution">
    <text evidence="1">The sequence shown here is derived from an EMBL/GenBank/DDBJ whole genome shotgun (WGS) entry which is preliminary data.</text>
</comment>
<organism evidence="1">
    <name type="scientific">marine sediment metagenome</name>
    <dbReference type="NCBI Taxonomy" id="412755"/>
    <lineage>
        <taxon>unclassified sequences</taxon>
        <taxon>metagenomes</taxon>
        <taxon>ecological metagenomes</taxon>
    </lineage>
</organism>
<sequence>MQSNLYITNKKEAALSNGPFTAEEKFLLLRI</sequence>
<reference evidence="1" key="1">
    <citation type="journal article" date="2015" name="Nature">
        <title>Complex archaea that bridge the gap between prokaryotes and eukaryotes.</title>
        <authorList>
            <person name="Spang A."/>
            <person name="Saw J.H."/>
            <person name="Jorgensen S.L."/>
            <person name="Zaremba-Niedzwiedzka K."/>
            <person name="Martijn J."/>
            <person name="Lind A.E."/>
            <person name="van Eijk R."/>
            <person name="Schleper C."/>
            <person name="Guy L."/>
            <person name="Ettema T.J."/>
        </authorList>
    </citation>
    <scope>NUCLEOTIDE SEQUENCE</scope>
</reference>
<name>A0A0F9KI39_9ZZZZ</name>
<proteinExistence type="predicted"/>
<dbReference type="EMBL" id="LAZR01007989">
    <property type="protein sequence ID" value="KKM81638.1"/>
    <property type="molecule type" value="Genomic_DNA"/>
</dbReference>
<evidence type="ECO:0000313" key="1">
    <source>
        <dbReference type="EMBL" id="KKM81638.1"/>
    </source>
</evidence>
<gene>
    <name evidence="1" type="ORF">LCGC14_1327750</name>
</gene>
<protein>
    <submittedName>
        <fullName evidence="1">Uncharacterized protein</fullName>
    </submittedName>
</protein>
<accession>A0A0F9KI39</accession>
<dbReference type="AlphaFoldDB" id="A0A0F9KI39"/>